<dbReference type="EMBL" id="ML120380">
    <property type="protein sequence ID" value="RPB00390.1"/>
    <property type="molecule type" value="Genomic_DNA"/>
</dbReference>
<keyword evidence="2" id="KW-1185">Reference proteome</keyword>
<evidence type="ECO:0000313" key="1">
    <source>
        <dbReference type="EMBL" id="RPB00390.1"/>
    </source>
</evidence>
<proteinExistence type="predicted"/>
<sequence length="107" mass="11806">MVDYIKEPDLICNSTGIEPDDNTPMIPAKIEAVQRKEKTQSAKLKARQVVHQATIKDTLDCDKDDSARPDRPITFDSAGCIQPKSFGKKTSGLSSISHFCTTTYTDT</sequence>
<evidence type="ECO:0000313" key="2">
    <source>
        <dbReference type="Proteomes" id="UP000276215"/>
    </source>
</evidence>
<organism evidence="1 2">
    <name type="scientific">Choiromyces venosus 120613-1</name>
    <dbReference type="NCBI Taxonomy" id="1336337"/>
    <lineage>
        <taxon>Eukaryota</taxon>
        <taxon>Fungi</taxon>
        <taxon>Dikarya</taxon>
        <taxon>Ascomycota</taxon>
        <taxon>Pezizomycotina</taxon>
        <taxon>Pezizomycetes</taxon>
        <taxon>Pezizales</taxon>
        <taxon>Tuberaceae</taxon>
        <taxon>Choiromyces</taxon>
    </lineage>
</organism>
<dbReference type="Proteomes" id="UP000276215">
    <property type="component" value="Unassembled WGS sequence"/>
</dbReference>
<protein>
    <submittedName>
        <fullName evidence="1">Uncharacterized protein</fullName>
    </submittedName>
</protein>
<reference evidence="1 2" key="1">
    <citation type="journal article" date="2018" name="Nat. Ecol. Evol.">
        <title>Pezizomycetes genomes reveal the molecular basis of ectomycorrhizal truffle lifestyle.</title>
        <authorList>
            <person name="Murat C."/>
            <person name="Payen T."/>
            <person name="Noel B."/>
            <person name="Kuo A."/>
            <person name="Morin E."/>
            <person name="Chen J."/>
            <person name="Kohler A."/>
            <person name="Krizsan K."/>
            <person name="Balestrini R."/>
            <person name="Da Silva C."/>
            <person name="Montanini B."/>
            <person name="Hainaut M."/>
            <person name="Levati E."/>
            <person name="Barry K.W."/>
            <person name="Belfiori B."/>
            <person name="Cichocki N."/>
            <person name="Clum A."/>
            <person name="Dockter R.B."/>
            <person name="Fauchery L."/>
            <person name="Guy J."/>
            <person name="Iotti M."/>
            <person name="Le Tacon F."/>
            <person name="Lindquist E.A."/>
            <person name="Lipzen A."/>
            <person name="Malagnac F."/>
            <person name="Mello A."/>
            <person name="Molinier V."/>
            <person name="Miyauchi S."/>
            <person name="Poulain J."/>
            <person name="Riccioni C."/>
            <person name="Rubini A."/>
            <person name="Sitrit Y."/>
            <person name="Splivallo R."/>
            <person name="Traeger S."/>
            <person name="Wang M."/>
            <person name="Zifcakova L."/>
            <person name="Wipf D."/>
            <person name="Zambonelli A."/>
            <person name="Paolocci F."/>
            <person name="Nowrousian M."/>
            <person name="Ottonello S."/>
            <person name="Baldrian P."/>
            <person name="Spatafora J.W."/>
            <person name="Henrissat B."/>
            <person name="Nagy L.G."/>
            <person name="Aury J.M."/>
            <person name="Wincker P."/>
            <person name="Grigoriev I.V."/>
            <person name="Bonfante P."/>
            <person name="Martin F.M."/>
        </authorList>
    </citation>
    <scope>NUCLEOTIDE SEQUENCE [LARGE SCALE GENOMIC DNA]</scope>
    <source>
        <strain evidence="1 2">120613-1</strain>
    </source>
</reference>
<dbReference type="AlphaFoldDB" id="A0A3N4JPZ6"/>
<gene>
    <name evidence="1" type="ORF">L873DRAFT_1899792</name>
</gene>
<name>A0A3N4JPZ6_9PEZI</name>
<accession>A0A3N4JPZ6</accession>